<dbReference type="KEGG" id="slo:Shew_2101"/>
<feature type="region of interest" description="Disordered" evidence="2">
    <location>
        <begin position="241"/>
        <end position="269"/>
    </location>
</feature>
<evidence type="ECO:0000259" key="3">
    <source>
        <dbReference type="Pfam" id="PF00817"/>
    </source>
</evidence>
<dbReference type="EMBL" id="CP000606">
    <property type="protein sequence ID" value="ABO23967.1"/>
    <property type="molecule type" value="Genomic_DNA"/>
</dbReference>
<dbReference type="eggNOG" id="COG0389">
    <property type="taxonomic scope" value="Bacteria"/>
</dbReference>
<dbReference type="SUPFAM" id="SSF56672">
    <property type="entry name" value="DNA/RNA polymerases"/>
    <property type="match status" value="1"/>
</dbReference>
<feature type="compositionally biased region" description="Basic residues" evidence="2">
    <location>
        <begin position="108"/>
        <end position="120"/>
    </location>
</feature>
<dbReference type="PANTHER" id="PTHR35369:SF2">
    <property type="entry name" value="BLR3025 PROTEIN"/>
    <property type="match status" value="1"/>
</dbReference>
<evidence type="ECO:0000313" key="4">
    <source>
        <dbReference type="EMBL" id="ABO23967.1"/>
    </source>
</evidence>
<feature type="compositionally biased region" description="Polar residues" evidence="2">
    <location>
        <begin position="567"/>
        <end position="582"/>
    </location>
</feature>
<dbReference type="RefSeq" id="WP_011865899.1">
    <property type="nucleotide sequence ID" value="NC_009092.1"/>
</dbReference>
<dbReference type="Gene3D" id="3.40.1170.60">
    <property type="match status" value="1"/>
</dbReference>
<dbReference type="GO" id="GO:0006281">
    <property type="term" value="P:DNA repair"/>
    <property type="evidence" value="ECO:0007669"/>
    <property type="project" value="InterPro"/>
</dbReference>
<dbReference type="InterPro" id="IPR001126">
    <property type="entry name" value="UmuC"/>
</dbReference>
<dbReference type="AlphaFoldDB" id="A3QER9"/>
<keyword evidence="5" id="KW-1185">Reference proteome</keyword>
<reference evidence="4 5" key="1">
    <citation type="submission" date="2007-03" db="EMBL/GenBank/DDBJ databases">
        <title>Complete sequence of Shewanella loihica PV-4.</title>
        <authorList>
            <consortium name="US DOE Joint Genome Institute"/>
            <person name="Copeland A."/>
            <person name="Lucas S."/>
            <person name="Lapidus A."/>
            <person name="Barry K."/>
            <person name="Detter J.C."/>
            <person name="Glavina del Rio T."/>
            <person name="Hammon N."/>
            <person name="Israni S."/>
            <person name="Dalin E."/>
            <person name="Tice H."/>
            <person name="Pitluck S."/>
            <person name="Chain P."/>
            <person name="Malfatti S."/>
            <person name="Shin M."/>
            <person name="Vergez L."/>
            <person name="Schmutz J."/>
            <person name="Larimer F."/>
            <person name="Land M."/>
            <person name="Hauser L."/>
            <person name="Kyrpides N."/>
            <person name="Mikhailova N."/>
            <person name="Romine M.F."/>
            <person name="Serres G."/>
            <person name="Fredrickson J."/>
            <person name="Tiedje J."/>
            <person name="Richardson P."/>
        </authorList>
    </citation>
    <scope>NUCLEOTIDE SEQUENCE [LARGE SCALE GENOMIC DNA]</scope>
    <source>
        <strain evidence="5">ATCC BAA-1088 / PV-4</strain>
    </source>
</reference>
<dbReference type="OrthoDB" id="5298951at2"/>
<dbReference type="InterPro" id="IPR043502">
    <property type="entry name" value="DNA/RNA_pol_sf"/>
</dbReference>
<accession>A3QER9</accession>
<feature type="compositionally biased region" description="Low complexity" evidence="2">
    <location>
        <begin position="519"/>
        <end position="532"/>
    </location>
</feature>
<dbReference type="Pfam" id="PF00817">
    <property type="entry name" value="IMS"/>
    <property type="match status" value="1"/>
</dbReference>
<gene>
    <name evidence="4" type="ordered locus">Shew_2101</name>
</gene>
<protein>
    <recommendedName>
        <fullName evidence="3">UmuC domain-containing protein</fullName>
    </recommendedName>
</protein>
<feature type="domain" description="UmuC" evidence="3">
    <location>
        <begin position="27"/>
        <end position="94"/>
    </location>
</feature>
<feature type="region of interest" description="Disordered" evidence="2">
    <location>
        <begin position="519"/>
        <end position="582"/>
    </location>
</feature>
<dbReference type="CDD" id="cd03468">
    <property type="entry name" value="PolY_like"/>
    <property type="match status" value="1"/>
</dbReference>
<evidence type="ECO:0000313" key="5">
    <source>
        <dbReference type="Proteomes" id="UP000001558"/>
    </source>
</evidence>
<feature type="compositionally biased region" description="Low complexity" evidence="2">
    <location>
        <begin position="545"/>
        <end position="566"/>
    </location>
</feature>
<evidence type="ECO:0000256" key="1">
    <source>
        <dbReference type="ARBA" id="ARBA00022763"/>
    </source>
</evidence>
<dbReference type="InterPro" id="IPR050356">
    <property type="entry name" value="SulA_CellDiv_inhibitor"/>
</dbReference>
<sequence>MLWLAVYFPHWLLQYQSYHQGLPQGGELALFERQSSQILIASSAAAKLGVEPGQSLATAQALCPSLQLLAYDPSLSQEASHWLCQWSYGYSARVVPPVCPFEQAQQHRLNKPSKSHKASKSSRSSDVPSMADTLLLEVGSMAKIFGGLDRLIRQYQKSAQDYGLECQFALGENALLAQLGARSLPLTLPADVICDNKRNPKETRESRCTKLGNSKRGNFEPGSLESDIGATEPTYLAKQEVREAVQEEKAQGEEAQGEKAQGEETKVQSKDDQAGASLVSLPQMNLKQVAPLPLSILPLPEHVLQSCENMGLTQVQALLALPLKELGERFGESVLTLLAQLKGQLPQVHEFYLMPESYRHKLELLYEVSHLEGLAFPLGRMLATLSAYLVQRQQAVLALSLTLVFRDLSLVPLRCEIRYPFAEHRGDALLKLCRVQLESLILAAPVISLAIQADTLVPLLVQTSNWWQGEGKSDATMRLLSLLEARLGADKVKGLEHCSHHLPELSWQSRSLSQSLVSQSRASQSRVSQSRSGALGGKRSNQAVSQSTSRQSTSRQSISSQSVSTRGASSQKFKSQALESQTHNRCAEPRACYQGKTRALSEEATLFADLFHGLCDGRIRPNWLLRQPEPLAPESVSLLKGPERLHSPWSAASPRDYYLARMHQGGLCWVFRSPEGLFLQGWFG</sequence>
<feature type="region of interest" description="Disordered" evidence="2">
    <location>
        <begin position="203"/>
        <end position="228"/>
    </location>
</feature>
<evidence type="ECO:0000256" key="2">
    <source>
        <dbReference type="SAM" id="MobiDB-lite"/>
    </source>
</evidence>
<dbReference type="STRING" id="323850.Shew_2101"/>
<keyword evidence="1" id="KW-0227">DNA damage</keyword>
<dbReference type="PANTHER" id="PTHR35369">
    <property type="entry name" value="BLR3025 PROTEIN-RELATED"/>
    <property type="match status" value="1"/>
</dbReference>
<name>A3QER9_SHELP</name>
<organism evidence="4 5">
    <name type="scientific">Shewanella loihica (strain ATCC BAA-1088 / PV-4)</name>
    <dbReference type="NCBI Taxonomy" id="323850"/>
    <lineage>
        <taxon>Bacteria</taxon>
        <taxon>Pseudomonadati</taxon>
        <taxon>Pseudomonadota</taxon>
        <taxon>Gammaproteobacteria</taxon>
        <taxon>Alteromonadales</taxon>
        <taxon>Shewanellaceae</taxon>
        <taxon>Shewanella</taxon>
    </lineage>
</organism>
<proteinExistence type="predicted"/>
<dbReference type="HOGENOM" id="CLU_365572_0_0_6"/>
<dbReference type="Proteomes" id="UP000001558">
    <property type="component" value="Chromosome"/>
</dbReference>
<feature type="region of interest" description="Disordered" evidence="2">
    <location>
        <begin position="106"/>
        <end position="127"/>
    </location>
</feature>